<reference evidence="5 6" key="1">
    <citation type="submission" date="2020-10" db="EMBL/GenBank/DDBJ databases">
        <title>Plant Genome Project.</title>
        <authorList>
            <person name="Zhang R.-G."/>
        </authorList>
    </citation>
    <scope>NUCLEOTIDE SEQUENCE [LARGE SCALE GENOMIC DNA]</scope>
    <source>
        <strain evidence="5">FAFU-HL-1</strain>
        <tissue evidence="5">Leaf</tissue>
    </source>
</reference>
<feature type="domain" description="U3 small nucleolar RNA-associated protein 20 N-terminal" evidence="2">
    <location>
        <begin position="871"/>
        <end position="1520"/>
    </location>
</feature>
<dbReference type="InterPro" id="IPR046523">
    <property type="entry name" value="UTP20_dom"/>
</dbReference>
<dbReference type="Pfam" id="PF20416">
    <property type="entry name" value="UTP20"/>
    <property type="match status" value="1"/>
</dbReference>
<organism evidence="5 6">
    <name type="scientific">Salix dunnii</name>
    <dbReference type="NCBI Taxonomy" id="1413687"/>
    <lineage>
        <taxon>Eukaryota</taxon>
        <taxon>Viridiplantae</taxon>
        <taxon>Streptophyta</taxon>
        <taxon>Embryophyta</taxon>
        <taxon>Tracheophyta</taxon>
        <taxon>Spermatophyta</taxon>
        <taxon>Magnoliopsida</taxon>
        <taxon>eudicotyledons</taxon>
        <taxon>Gunneridae</taxon>
        <taxon>Pentapetalae</taxon>
        <taxon>rosids</taxon>
        <taxon>fabids</taxon>
        <taxon>Malpighiales</taxon>
        <taxon>Salicaceae</taxon>
        <taxon>Saliceae</taxon>
        <taxon>Salix</taxon>
    </lineage>
</organism>
<evidence type="ECO:0000313" key="5">
    <source>
        <dbReference type="EMBL" id="KAF9666131.1"/>
    </source>
</evidence>
<evidence type="ECO:0000259" key="2">
    <source>
        <dbReference type="Pfam" id="PF07539"/>
    </source>
</evidence>
<accession>A0A835JB30</accession>
<dbReference type="InterPro" id="IPR011430">
    <property type="entry name" value="UTP20_N"/>
</dbReference>
<feature type="domain" description="U3 small nucleolar RNA-associated protein 20 C-terminal" evidence="4">
    <location>
        <begin position="2681"/>
        <end position="2756"/>
    </location>
</feature>
<evidence type="ECO:0008006" key="7">
    <source>
        <dbReference type="Google" id="ProtNLM"/>
    </source>
</evidence>
<dbReference type="PANTHER" id="PTHR17695:SF11">
    <property type="entry name" value="SMALL SUBUNIT PROCESSOME COMPONENT 20 HOMOLOG"/>
    <property type="match status" value="1"/>
</dbReference>
<dbReference type="Pfam" id="PF07539">
    <property type="entry name" value="UTP20_N"/>
    <property type="match status" value="1"/>
</dbReference>
<dbReference type="OrthoDB" id="360653at2759"/>
<evidence type="ECO:0000256" key="1">
    <source>
        <dbReference type="SAM" id="Coils"/>
    </source>
</evidence>
<dbReference type="InterPro" id="IPR052575">
    <property type="entry name" value="SSU_processome_comp_20"/>
</dbReference>
<dbReference type="SUPFAM" id="SSF48371">
    <property type="entry name" value="ARM repeat"/>
    <property type="match status" value="3"/>
</dbReference>
<comment type="caution">
    <text evidence="5">The sequence shown here is derived from an EMBL/GenBank/DDBJ whole genome shotgun (WGS) entry which is preliminary data.</text>
</comment>
<name>A0A835JB30_9ROSI</name>
<evidence type="ECO:0000313" key="6">
    <source>
        <dbReference type="Proteomes" id="UP000657918"/>
    </source>
</evidence>
<evidence type="ECO:0000259" key="3">
    <source>
        <dbReference type="Pfam" id="PF20416"/>
    </source>
</evidence>
<evidence type="ECO:0000259" key="4">
    <source>
        <dbReference type="Pfam" id="PF23099"/>
    </source>
</evidence>
<proteinExistence type="predicted"/>
<keyword evidence="6" id="KW-1185">Reference proteome</keyword>
<dbReference type="GO" id="GO:0032040">
    <property type="term" value="C:small-subunit processome"/>
    <property type="evidence" value="ECO:0007669"/>
    <property type="project" value="TreeGrafter"/>
</dbReference>
<dbReference type="PANTHER" id="PTHR17695">
    <property type="entry name" value="SMALL SUBUNIT PROCESSOME COMPONENT 20 HOMOLOG"/>
    <property type="match status" value="1"/>
</dbReference>
<sequence length="2797" mass="316878">MATPSHARAVKSLNKSPGLHGRRFVFKTFSQRIEEIEIDVYSSLNKIKSVPSEGSTFLRDCLIEFRELNTAEDFISFYEEMMPFVQTLPLVILHKETIFSQLLSRLQMKARLSVEAILRLIAALCRDLPDDFVSFLPRIIDSLVSLLKSGADREPDIIEQIFVAWSYILMYLQKSLLENNRLVDVLKLTVKLRYYPKEYVQEFMAATTSLLLRNASEGQLKKGIARVMLEVVKKPLPVKKYGASALLYFVMRGTMSRPYSRPDRVLQQLTSKRIFSIGDECSDTVDEVLTTTLQRLCEELEPKELDFLWNSLYKKIDYYALNDHLPCLSRFLSLLISSAQINDGHKVSDYQPLLECVKNLIERFIIPYGALKGENHLSEVIDKVLQLLLCTLDGLKSSNDMATISHCLLQWAPAFNLRNSSAMNDLIETSQKEIVFLLLSFCEKLQMDPLRSNFLDGSPEGRFSRITGFLQQTVCFWLVVIDNIVNGNGSFTPIESGELTLLWQVVRCYPYMMDLQETPSSLMDLIDAIDRLLMIEVENIAGFPKHTWQSLIGASLSSYYKCGKSFGLEETSKVLRLAKTYKSSSQVLSAVADFLDHVHGSILEADTSHKTYHHEFEGKKAVDAFDVFADNLCNPEKGIRVSTLRILCHYEPQGCQISAIDQSPEKIMKTEFSETCPEDSQSIDVLQLLLSIEATTLSISTSRKVVLLISRIQRGLSAGRIAEVYIPILLSGMIGIFHNRFSYQWASASECLAVLIGKHVALAWDRFVCYLEHCQSVFHTFHDKPGGNAELSDKSSGLDECSFVTPVSDSTPCATVLSSLLHTLQKIPSVAESHSRQIIPLFLKFLGYNNNDLASVGLFNSITCKGKEWKGILKEWLNLLKLMRNSKAFYQNQFVKDVLQTRLIDEDDVHIQMNVLDCLLTWKDDFLLQYEQHLRNLISSNHLREELTTWNLSRESAAIEEGHRANLVPLVTLLLMPKVRKLKMLSSRKHTSINHRKAVLRFIAQLDVGELTLFFVSLLKPLHILPEGVDSPAICVWNLCKSSADEFQTSIILKHFTMEKIMALSWKQRTGFLHVVEDILGVFDESRTRPFLDLLMGCVVRLLGSCTASLDAVKDAGSSVVNDNTSDNQKLHENDNAILNQVARSTAVKQHKDLRSLCLRIVSLVLNKYDDHDFGDEFWELLFKSVKPLIESFKREGSSSEKPSSLFSCFLAMSRSSHLVPLLFREKNLAPNIFSILTIPTASEAIISCVLNFIENLLNLEDDLDDEDNAAQRLLLLNLDELINSLHHLFQSDKATKRYPGETQIRIFKFLSKYIKDQLPARQLVDVLLSSLTIRYKDSDVCIEYLQVVQDIIPVVGSESGSKILKAVSPLLTSVGLDVRLRICDLLDALAKSDSSFLFVAKLLHELNAISATEMGDLDYDTVFKAYEKVGVGLFYTIPVDQALVILSQCVYDMSSADITLRHSAYSSLLSFVEFSSAILCGEDQNQPVITNCEGCWTTASIQRTINKFLLKYMGNAMKARSSVRKEWIELLRDMVLKFPKLTKFSSFKPLCSEDAEVDFFNNIIHLQKRMRARALLRFKTVISESTASEDILNKIFVPLFFNMLLEEQGGKGEHIKSACLEALASISALMEWKSYYNLLIRCFQEMNVHQDKQKILLRLICSILDQFHFSQICSSQEVKDPPDNSLADTSDSGSVAVLHNCVGGTSSVMVHKNGTSVGISEILACLHKTVLPKIQKLLEYDSDKVNVNISVAALKVLKLLPGDTIDSQLPSIIHRIANHLKSRMESIRDEARLALSACLKELGLEYLQFIVRVLRATLKRGYELHVLGYSLNFILSKFLSGPVCGKLDYCLEDLLSAVENDILGDVAEEKEVEKLASKMKETRKQKSFETLKMIAQNITFKTHALKLLSPVRTRMLKHLTPRVKPKLESMLNHIAAGFEHNPSADQTDLFIFIYGLIEDWVKEENGSFKNSSTAVTKSHSRGDVSQKTISSGRVVGTKSVCSHLIAVFALRLFQNRIKSVKLDKNAEQLLSMLDPFVELLGNCLSSKYENILSSSLTCLTPLVRLPLPSLTSQADKIKVTLLDIAQSSVNTSSPLMQSCLRLLIALLWSTNVTLSSEQLHLLIEFPLFVDLERNPSFIALSLLKAIVNRKLVVPQMYDLAIRVAELMVTSQVESIRKKCSQIFYEHSTGREAALEMLHAIIIKCGKINIEEFNFQEGSQKKFLEKHGQSLFIHLVQCLANDGDNKVRLMTGAVIKLLIRHISSDGFNSIMDFILSWYMDEKQNLQSLGAQTMGLPVEICLDMKEEVERMKEEVKGMKEEVEDMMDKIGVLTRKAETMEKEIEDRSKIIEAMEGEVEVLAKKGKVMKEDIEDKKKTVKDKSMKIEGMERKIEVKKKKIEVMKKSLEKYIYRALPVSKKILQSAVKVVASEPLLDHSDAAIPFWKEAYYSLDIWEAICELLLHPHTWLRNASSRLVAFYLASANKAIKEDHEKSLGMFFLMRPSRVFMIAVSLCCQLETEVIDDAMSNLITHNLATASFATHFLIGRMECVDPFKFWSTLDQNEQGQFLEAFQLLDTRKGRGMLLQVISGVRRHDNVNQSDNLQFFLVSNLLKKMGDIALLKDAIQMETVFNCFKEFVAHFSKEEKEFAAHIKQDECQQYAFDMLLPIYKVCEGFAGKVVPDNLKQLAQEVCDRIRKVIGMENFVLVYSNIRTNLKVRREKRKREEKVMAVTNPVQHAKRKLQVAAKNRAHKKRKIMTMKTKMGRWNGLGILGLEAIAVQIHCMQDSCFHNGICVRMK</sequence>
<dbReference type="Proteomes" id="UP000657918">
    <property type="component" value="Chromosome 16"/>
</dbReference>
<dbReference type="Pfam" id="PF23099">
    <property type="entry name" value="UTP20_C"/>
    <property type="match status" value="1"/>
</dbReference>
<feature type="coiled-coil region" evidence="1">
    <location>
        <begin position="2300"/>
        <end position="2404"/>
    </location>
</feature>
<gene>
    <name evidence="5" type="ORF">SADUNF_Sadunf16G0196900</name>
</gene>
<dbReference type="EMBL" id="JADGMS010000016">
    <property type="protein sequence ID" value="KAF9666131.1"/>
    <property type="molecule type" value="Genomic_DNA"/>
</dbReference>
<protein>
    <recommendedName>
        <fullName evidence="7">ARM repeat superfamily protein</fullName>
    </recommendedName>
</protein>
<dbReference type="InterPro" id="IPR057525">
    <property type="entry name" value="UTP20_C"/>
</dbReference>
<dbReference type="GO" id="GO:0030686">
    <property type="term" value="C:90S preribosome"/>
    <property type="evidence" value="ECO:0007669"/>
    <property type="project" value="TreeGrafter"/>
</dbReference>
<feature type="domain" description="U3 small nucleolar RNA-associated protein 20" evidence="3">
    <location>
        <begin position="1742"/>
        <end position="1958"/>
    </location>
</feature>
<keyword evidence="1" id="KW-0175">Coiled coil</keyword>
<dbReference type="InterPro" id="IPR016024">
    <property type="entry name" value="ARM-type_fold"/>
</dbReference>